<evidence type="ECO:0000256" key="3">
    <source>
        <dbReference type="ARBA" id="ARBA00022840"/>
    </source>
</evidence>
<dbReference type="InterPro" id="IPR027417">
    <property type="entry name" value="P-loop_NTPase"/>
</dbReference>
<dbReference type="PROSITE" id="PS00211">
    <property type="entry name" value="ABC_TRANSPORTER_1"/>
    <property type="match status" value="1"/>
</dbReference>
<evidence type="ECO:0000256" key="1">
    <source>
        <dbReference type="ARBA" id="ARBA00022448"/>
    </source>
</evidence>
<protein>
    <submittedName>
        <fullName evidence="5">ATP-binding cassette domain-containing protein</fullName>
    </submittedName>
</protein>
<dbReference type="InterPro" id="IPR050093">
    <property type="entry name" value="ABC_SmlMolc_Importer"/>
</dbReference>
<dbReference type="InterPro" id="IPR003593">
    <property type="entry name" value="AAA+_ATPase"/>
</dbReference>
<dbReference type="OrthoDB" id="9802264at2"/>
<sequence length="207" mass="23433">MIEINIKHQIFTSSGNQFLEVNEQFEEGSIIHVSGDSGIGKTTFFKILSGLISPDFAFIKINNTIVSDTENKNVLSPQKRDISFMFQDYALFPNMTVKKNIEFAQKKKDETIINYLLKIFNLENLKNVTPSKLSGGQQQRVALARTLVQNARVALLDEPFSAVDPAMKKVMKDEIVKTSVNQGLTFFVISHNENEFEGYAHNKLVIR</sequence>
<evidence type="ECO:0000313" key="5">
    <source>
        <dbReference type="EMBL" id="KAA2223830.1"/>
    </source>
</evidence>
<proteinExistence type="predicted"/>
<keyword evidence="2" id="KW-0547">Nucleotide-binding</keyword>
<comment type="caution">
    <text evidence="5">The sequence shown here is derived from an EMBL/GenBank/DDBJ whole genome shotgun (WGS) entry which is preliminary data.</text>
</comment>
<evidence type="ECO:0000259" key="4">
    <source>
        <dbReference type="PROSITE" id="PS50893"/>
    </source>
</evidence>
<dbReference type="RefSeq" id="WP_149832736.1">
    <property type="nucleotide sequence ID" value="NZ_VUNZ01000001.1"/>
</dbReference>
<dbReference type="SUPFAM" id="SSF52540">
    <property type="entry name" value="P-loop containing nucleoside triphosphate hydrolases"/>
    <property type="match status" value="1"/>
</dbReference>
<dbReference type="PROSITE" id="PS50893">
    <property type="entry name" value="ABC_TRANSPORTER_2"/>
    <property type="match status" value="1"/>
</dbReference>
<feature type="domain" description="ABC transporter" evidence="4">
    <location>
        <begin position="1"/>
        <end position="207"/>
    </location>
</feature>
<dbReference type="Gene3D" id="3.40.50.300">
    <property type="entry name" value="P-loop containing nucleotide triphosphate hydrolases"/>
    <property type="match status" value="1"/>
</dbReference>
<dbReference type="AlphaFoldDB" id="A0A5B2UBH7"/>
<dbReference type="GO" id="GO:0016887">
    <property type="term" value="F:ATP hydrolysis activity"/>
    <property type="evidence" value="ECO:0007669"/>
    <property type="project" value="InterPro"/>
</dbReference>
<dbReference type="InterPro" id="IPR003439">
    <property type="entry name" value="ABC_transporter-like_ATP-bd"/>
</dbReference>
<dbReference type="Pfam" id="PF00005">
    <property type="entry name" value="ABC_tran"/>
    <property type="match status" value="1"/>
</dbReference>
<evidence type="ECO:0000256" key="2">
    <source>
        <dbReference type="ARBA" id="ARBA00022741"/>
    </source>
</evidence>
<dbReference type="Proteomes" id="UP000323082">
    <property type="component" value="Unassembled WGS sequence"/>
</dbReference>
<evidence type="ECO:0000313" key="6">
    <source>
        <dbReference type="Proteomes" id="UP000323082"/>
    </source>
</evidence>
<keyword evidence="3 5" id="KW-0067">ATP-binding</keyword>
<dbReference type="SMART" id="SM00382">
    <property type="entry name" value="AAA"/>
    <property type="match status" value="1"/>
</dbReference>
<dbReference type="EMBL" id="VUNZ01000001">
    <property type="protein sequence ID" value="KAA2223830.1"/>
    <property type="molecule type" value="Genomic_DNA"/>
</dbReference>
<gene>
    <name evidence="5" type="ORF">FW780_06440</name>
</gene>
<reference evidence="5 6" key="1">
    <citation type="journal article" date="2015" name="Int. J. Syst. Evol. Microbiol.">
        <title>Chryseobacterium sediminis sp. nov., isolated from a river sediment.</title>
        <authorList>
            <person name="Kampfer P."/>
            <person name="Busse H.J."/>
            <person name="McInroy J.A."/>
            <person name="Glaeser S.P."/>
        </authorList>
    </citation>
    <scope>NUCLEOTIDE SEQUENCE [LARGE SCALE GENOMIC DNA]</scope>
    <source>
        <strain evidence="5 6">IMT-174</strain>
    </source>
</reference>
<keyword evidence="1" id="KW-0813">Transport</keyword>
<dbReference type="PANTHER" id="PTHR42781:SF4">
    <property type="entry name" value="SPERMIDINE_PUTRESCINE IMPORT ATP-BINDING PROTEIN POTA"/>
    <property type="match status" value="1"/>
</dbReference>
<name>A0A5B2UBH7_9FLAO</name>
<dbReference type="InterPro" id="IPR017871">
    <property type="entry name" value="ABC_transporter-like_CS"/>
</dbReference>
<dbReference type="PANTHER" id="PTHR42781">
    <property type="entry name" value="SPERMIDINE/PUTRESCINE IMPORT ATP-BINDING PROTEIN POTA"/>
    <property type="match status" value="1"/>
</dbReference>
<dbReference type="GO" id="GO:0005524">
    <property type="term" value="F:ATP binding"/>
    <property type="evidence" value="ECO:0007669"/>
    <property type="project" value="UniProtKB-KW"/>
</dbReference>
<accession>A0A5B2UBH7</accession>
<organism evidence="5 6">
    <name type="scientific">Chryseobacterium sediminis</name>
    <dbReference type="NCBI Taxonomy" id="1679494"/>
    <lineage>
        <taxon>Bacteria</taxon>
        <taxon>Pseudomonadati</taxon>
        <taxon>Bacteroidota</taxon>
        <taxon>Flavobacteriia</taxon>
        <taxon>Flavobacteriales</taxon>
        <taxon>Weeksellaceae</taxon>
        <taxon>Chryseobacterium group</taxon>
        <taxon>Chryseobacterium</taxon>
    </lineage>
</organism>